<protein>
    <submittedName>
        <fullName evidence="2">Uncharacterized protein</fullName>
    </submittedName>
</protein>
<accession>R0I807</accession>
<gene>
    <name evidence="2" type="ORF">CARUB_v10021752mg</name>
</gene>
<reference evidence="3" key="1">
    <citation type="journal article" date="2013" name="Nat. Genet.">
        <title>The Capsella rubella genome and the genomic consequences of rapid mating system evolution.</title>
        <authorList>
            <person name="Slotte T."/>
            <person name="Hazzouri K.M."/>
            <person name="Agren J.A."/>
            <person name="Koenig D."/>
            <person name="Maumus F."/>
            <person name="Guo Y.L."/>
            <person name="Steige K."/>
            <person name="Platts A.E."/>
            <person name="Escobar J.S."/>
            <person name="Newman L.K."/>
            <person name="Wang W."/>
            <person name="Mandakova T."/>
            <person name="Vello E."/>
            <person name="Smith L.M."/>
            <person name="Henz S.R."/>
            <person name="Steffen J."/>
            <person name="Takuno S."/>
            <person name="Brandvain Y."/>
            <person name="Coop G."/>
            <person name="Andolfatto P."/>
            <person name="Hu T.T."/>
            <person name="Blanchette M."/>
            <person name="Clark R.M."/>
            <person name="Quesneville H."/>
            <person name="Nordborg M."/>
            <person name="Gaut B.S."/>
            <person name="Lysak M.A."/>
            <person name="Jenkins J."/>
            <person name="Grimwood J."/>
            <person name="Chapman J."/>
            <person name="Prochnik S."/>
            <person name="Shu S."/>
            <person name="Rokhsar D."/>
            <person name="Schmutz J."/>
            <person name="Weigel D."/>
            <person name="Wright S.I."/>
        </authorList>
    </citation>
    <scope>NUCLEOTIDE SEQUENCE [LARGE SCALE GENOMIC DNA]</scope>
    <source>
        <strain evidence="3">cv. Monte Gargano</strain>
    </source>
</reference>
<name>R0I807_9BRAS</name>
<dbReference type="AlphaFoldDB" id="R0I807"/>
<sequence length="110" mass="12298">MSPNILQLSGVLVLFNPICFPSRCIWLPLFPLSLSLLLTVLSLFVIIRWISLFPPQSTLHGSESSASHLLLVAVVNSHGRVTLVYFHLYSVSSLLRLVFYLHSVPTAFFS</sequence>
<organism evidence="2 3">
    <name type="scientific">Capsella rubella</name>
    <dbReference type="NCBI Taxonomy" id="81985"/>
    <lineage>
        <taxon>Eukaryota</taxon>
        <taxon>Viridiplantae</taxon>
        <taxon>Streptophyta</taxon>
        <taxon>Embryophyta</taxon>
        <taxon>Tracheophyta</taxon>
        <taxon>Spermatophyta</taxon>
        <taxon>Magnoliopsida</taxon>
        <taxon>eudicotyledons</taxon>
        <taxon>Gunneridae</taxon>
        <taxon>Pentapetalae</taxon>
        <taxon>rosids</taxon>
        <taxon>malvids</taxon>
        <taxon>Brassicales</taxon>
        <taxon>Brassicaceae</taxon>
        <taxon>Camelineae</taxon>
        <taxon>Capsella</taxon>
    </lineage>
</organism>
<evidence type="ECO:0000313" key="2">
    <source>
        <dbReference type="EMBL" id="EOA34240.1"/>
    </source>
</evidence>
<feature type="transmembrane region" description="Helical" evidence="1">
    <location>
        <begin position="31"/>
        <end position="50"/>
    </location>
</feature>
<keyword evidence="3" id="KW-1185">Reference proteome</keyword>
<dbReference type="EMBL" id="KB870806">
    <property type="protein sequence ID" value="EOA34240.1"/>
    <property type="molecule type" value="Genomic_DNA"/>
</dbReference>
<keyword evidence="1" id="KW-0812">Transmembrane</keyword>
<evidence type="ECO:0000313" key="3">
    <source>
        <dbReference type="Proteomes" id="UP000029121"/>
    </source>
</evidence>
<keyword evidence="1" id="KW-0472">Membrane</keyword>
<dbReference type="Proteomes" id="UP000029121">
    <property type="component" value="Unassembled WGS sequence"/>
</dbReference>
<proteinExistence type="predicted"/>
<evidence type="ECO:0000256" key="1">
    <source>
        <dbReference type="SAM" id="Phobius"/>
    </source>
</evidence>
<keyword evidence="1" id="KW-1133">Transmembrane helix</keyword>